<dbReference type="Proteomes" id="UP000001058">
    <property type="component" value="Unassembled WGS sequence"/>
</dbReference>
<dbReference type="EMBL" id="GL378364">
    <property type="protein sequence ID" value="EFJ44456.1"/>
    <property type="molecule type" value="Genomic_DNA"/>
</dbReference>
<dbReference type="STRING" id="3068.D8U7B3"/>
<dbReference type="InterPro" id="IPR027417">
    <property type="entry name" value="P-loop_NTPase"/>
</dbReference>
<dbReference type="OrthoDB" id="272672at2759"/>
<evidence type="ECO:0000313" key="4">
    <source>
        <dbReference type="Proteomes" id="UP000001058"/>
    </source>
</evidence>
<dbReference type="PANTHER" id="PTHR13748:SF46">
    <property type="entry name" value="ZINC CHAPERONE YEIR"/>
    <property type="match status" value="1"/>
</dbReference>
<protein>
    <recommendedName>
        <fullName evidence="2">CobW/HypB/UreG nucleotide-binding domain-containing protein</fullName>
    </recommendedName>
</protein>
<dbReference type="GO" id="GO:0005737">
    <property type="term" value="C:cytoplasm"/>
    <property type="evidence" value="ECO:0007669"/>
    <property type="project" value="TreeGrafter"/>
</dbReference>
<dbReference type="AlphaFoldDB" id="D8U7B3"/>
<name>D8U7B3_VOLCA</name>
<feature type="compositionally biased region" description="Polar residues" evidence="1">
    <location>
        <begin position="305"/>
        <end position="318"/>
    </location>
</feature>
<dbReference type="GeneID" id="9625013"/>
<feature type="region of interest" description="Disordered" evidence="1">
    <location>
        <begin position="167"/>
        <end position="196"/>
    </location>
</feature>
<dbReference type="RefSeq" id="XP_002954563.1">
    <property type="nucleotide sequence ID" value="XM_002954517.1"/>
</dbReference>
<dbReference type="CDD" id="cd03112">
    <property type="entry name" value="CobW-like"/>
    <property type="match status" value="1"/>
</dbReference>
<dbReference type="eggNOG" id="KOG2743">
    <property type="taxonomic scope" value="Eukaryota"/>
</dbReference>
<evidence type="ECO:0000313" key="3">
    <source>
        <dbReference type="EMBL" id="EFJ44456.1"/>
    </source>
</evidence>
<evidence type="ECO:0000259" key="2">
    <source>
        <dbReference type="Pfam" id="PF02492"/>
    </source>
</evidence>
<dbReference type="Gene3D" id="3.40.50.300">
    <property type="entry name" value="P-loop containing nucleotide triphosphate hydrolases"/>
    <property type="match status" value="1"/>
</dbReference>
<feature type="region of interest" description="Disordered" evidence="1">
    <location>
        <begin position="285"/>
        <end position="332"/>
    </location>
</feature>
<dbReference type="InParanoid" id="D8U7B3"/>
<accession>D8U7B3</accession>
<dbReference type="InterPro" id="IPR051316">
    <property type="entry name" value="Zinc-reg_GTPase_activator"/>
</dbReference>
<reference evidence="3 4" key="1">
    <citation type="journal article" date="2010" name="Science">
        <title>Genomic analysis of organismal complexity in the multicellular green alga Volvox carteri.</title>
        <authorList>
            <person name="Prochnik S.E."/>
            <person name="Umen J."/>
            <person name="Nedelcu A.M."/>
            <person name="Hallmann A."/>
            <person name="Miller S.M."/>
            <person name="Nishii I."/>
            <person name="Ferris P."/>
            <person name="Kuo A."/>
            <person name="Mitros T."/>
            <person name="Fritz-Laylin L.K."/>
            <person name="Hellsten U."/>
            <person name="Chapman J."/>
            <person name="Simakov O."/>
            <person name="Rensing S.A."/>
            <person name="Terry A."/>
            <person name="Pangilinan J."/>
            <person name="Kapitonov V."/>
            <person name="Jurka J."/>
            <person name="Salamov A."/>
            <person name="Shapiro H."/>
            <person name="Schmutz J."/>
            <person name="Grimwood J."/>
            <person name="Lindquist E."/>
            <person name="Lucas S."/>
            <person name="Grigoriev I.V."/>
            <person name="Schmitt R."/>
            <person name="Kirk D."/>
            <person name="Rokhsar D.S."/>
        </authorList>
    </citation>
    <scope>NUCLEOTIDE SEQUENCE [LARGE SCALE GENOMIC DNA]</scope>
    <source>
        <strain evidence="4">f. Nagariensis / Eve</strain>
    </source>
</reference>
<dbReference type="SUPFAM" id="SSF52540">
    <property type="entry name" value="P-loop containing nucleoside triphosphate hydrolases"/>
    <property type="match status" value="1"/>
</dbReference>
<keyword evidence="4" id="KW-1185">Reference proteome</keyword>
<dbReference type="PANTHER" id="PTHR13748">
    <property type="entry name" value="COBW-RELATED"/>
    <property type="match status" value="1"/>
</dbReference>
<dbReference type="InterPro" id="IPR003495">
    <property type="entry name" value="CobW/HypB/UreG_nucleotide-bd"/>
</dbReference>
<evidence type="ECO:0000256" key="1">
    <source>
        <dbReference type="SAM" id="MobiDB-lite"/>
    </source>
</evidence>
<dbReference type="KEGG" id="vcn:VOLCADRAFT_95390"/>
<proteinExistence type="predicted"/>
<sequence length="591" mass="60433">MKLPIPVNILTGALGVGKTTAVTQLLRQKPPNEKWALLVNEFGALGIDAALVEAGIGVSAAEGPTGAAPQAPSGAAPNPLSTASLGIVVRELAGGCLCCTLSGPLGVAIAQLVRQAKPDRLIIEPSGLGHPAGLLDTLYGEHLRSALDVKAVICLVDVRAAAEEELAAAGAGPHRPLHAAPGSTGPDPPREGPHTDISRQFRQLANVPFLPPFLPLGAYLNIRLSFSHTHCFPQDQVNVADVLVGHKADLATPDQLSAFWRWAEQLYPPKAQMRQTTLRQNKIKPALSSLSGHLARPKPRRAGTQARTQPYYASSGEQSRQHRLGPVGPAPGTCVQLPFPAASAVAPSETTAEGATSSGKLKAVDPAEGYSIGAAAAAGEGGSSDKASVAPVLQLLPGRPLRFPSSPSGVLRLGAPPPWLPSQPPAPAPQQAQQQLVEGVEDAEAVGDEAGLAGRRELSCGWLFSSEDVFDRSRLVEVLGELWGSAARLKGIFRRESRLEVIVRTDDGGTGGSAATATEAAADSAVAAAELAPGGGGSNCSGRGGGDAGSGGDVAAVVPVAAACLGLGEALKATDWDAVERALMAALKLGP</sequence>
<organism evidence="4">
    <name type="scientific">Volvox carteri f. nagariensis</name>
    <dbReference type="NCBI Taxonomy" id="3068"/>
    <lineage>
        <taxon>Eukaryota</taxon>
        <taxon>Viridiplantae</taxon>
        <taxon>Chlorophyta</taxon>
        <taxon>core chlorophytes</taxon>
        <taxon>Chlorophyceae</taxon>
        <taxon>CS clade</taxon>
        <taxon>Chlamydomonadales</taxon>
        <taxon>Volvocaceae</taxon>
        <taxon>Volvox</taxon>
    </lineage>
</organism>
<feature type="domain" description="CobW/HypB/UreG nucleotide-binding" evidence="2">
    <location>
        <begin position="6"/>
        <end position="163"/>
    </location>
</feature>
<gene>
    <name evidence="3" type="ORF">VOLCADRAFT_95390</name>
</gene>
<dbReference type="Pfam" id="PF02492">
    <property type="entry name" value="cobW"/>
    <property type="match status" value="1"/>
</dbReference>